<dbReference type="OrthoDB" id="8451553at2"/>
<name>A0A2K9EFF7_9RHOB</name>
<dbReference type="Proteomes" id="UP000233742">
    <property type="component" value="Chromosome"/>
</dbReference>
<dbReference type="KEGG" id="paro:CUV01_06460"/>
<reference evidence="2 3" key="1">
    <citation type="submission" date="2017-12" db="EMBL/GenBank/DDBJ databases">
        <authorList>
            <person name="Hurst M.R.H."/>
        </authorList>
    </citation>
    <scope>NUCLEOTIDE SEQUENCE [LARGE SCALE GENOMIC DNA]</scope>
    <source>
        <strain evidence="2 3">BM15</strain>
    </source>
</reference>
<evidence type="ECO:0000313" key="2">
    <source>
        <dbReference type="EMBL" id="AUH33079.1"/>
    </source>
</evidence>
<proteinExistence type="predicted"/>
<protein>
    <submittedName>
        <fullName evidence="2">Uncharacterized protein</fullName>
    </submittedName>
</protein>
<gene>
    <name evidence="2" type="ORF">CUV01_06460</name>
</gene>
<sequence>MGGDQLAKTLALSNEGWIIASITGFMAGATIIFTIPVGRAIWRKWSGYHRRSRVETKMHCVKLLDQNLMARDFDRQGAELQARTAVLNGYTPRGIRVTVAVG</sequence>
<organism evidence="2 3">
    <name type="scientific">Paracoccus tegillarcae</name>
    <dbReference type="NCBI Taxonomy" id="1529068"/>
    <lineage>
        <taxon>Bacteria</taxon>
        <taxon>Pseudomonadati</taxon>
        <taxon>Pseudomonadota</taxon>
        <taxon>Alphaproteobacteria</taxon>
        <taxon>Rhodobacterales</taxon>
        <taxon>Paracoccaceae</taxon>
        <taxon>Paracoccus</taxon>
    </lineage>
</organism>
<keyword evidence="3" id="KW-1185">Reference proteome</keyword>
<feature type="transmembrane region" description="Helical" evidence="1">
    <location>
        <begin position="17"/>
        <end position="42"/>
    </location>
</feature>
<dbReference type="Pfam" id="PF04346">
    <property type="entry name" value="EutH"/>
    <property type="match status" value="1"/>
</dbReference>
<evidence type="ECO:0000313" key="3">
    <source>
        <dbReference type="Proteomes" id="UP000233742"/>
    </source>
</evidence>
<accession>A0A2K9EFF7</accession>
<dbReference type="GO" id="GO:0016020">
    <property type="term" value="C:membrane"/>
    <property type="evidence" value="ECO:0007669"/>
    <property type="project" value="InterPro"/>
</dbReference>
<keyword evidence="1" id="KW-0472">Membrane</keyword>
<dbReference type="InterPro" id="IPR007441">
    <property type="entry name" value="EutH"/>
</dbReference>
<keyword evidence="1" id="KW-1133">Transmembrane helix</keyword>
<evidence type="ECO:0000256" key="1">
    <source>
        <dbReference type="SAM" id="Phobius"/>
    </source>
</evidence>
<dbReference type="EMBL" id="CP025408">
    <property type="protein sequence ID" value="AUH33079.1"/>
    <property type="molecule type" value="Genomic_DNA"/>
</dbReference>
<dbReference type="GO" id="GO:0034228">
    <property type="term" value="F:ethanolamine transmembrane transporter activity"/>
    <property type="evidence" value="ECO:0007669"/>
    <property type="project" value="InterPro"/>
</dbReference>
<dbReference type="AlphaFoldDB" id="A0A2K9EFF7"/>
<keyword evidence="1" id="KW-0812">Transmembrane</keyword>